<protein>
    <submittedName>
        <fullName evidence="2">Uncharacterized protein</fullName>
    </submittedName>
</protein>
<keyword evidence="1" id="KW-0732">Signal</keyword>
<evidence type="ECO:0000313" key="3">
    <source>
        <dbReference type="Proteomes" id="UP000474159"/>
    </source>
</evidence>
<sequence>MARTVPTEPHGAGWPAALRIGVLALAALLLASPAAQAQPVARTVLALYDGGIEASPVETRIHRYAEFPLNHLGYTLEYRDIRALPPRPVLPTEVELARYAGVLTWYSTPPATRKTYLDWARTTLRAARRLIVLGSPGGAFWTDEVVAVDAILGRIGLRHGHRAVALTLGAVAQARMRSATHFEGPPDPVLPPFEVVEAVRPDVEPWLAIGLPPREGGGRSLTVAVSDRGGYAATGYEIAEDPASGRARWLVDPFAFFARALRTQPWPVPDVTTLSGRRIFFSHVESEGLNHVVLTKTREPMLVAQLFRDAVVARYPDLPATFALTPGDLDPALGGNETPREVVRTIWSYPQVEPSIASYTRPYRWGFFADYDRTREEELVADARAPGRFSLRWLTDYISPDSRASRYVAKSREYPRNYLLRPFDLTEETRTALSAATQLAPESKPIRLYQWTGDANPSEEQIAATRRIGLLNMNGGESRLDHRYPSITHLLPLARPVGSQRQIYAAGADEIPLARAWRPAVEALRAAATTAANTGAPRRLKGQNLHYHLASIGNPQALHLIQKSLEAARAAPVIPIRASDYAAMADDFFDLTVTALAPDLWSVAHRGAVQTLRLDEAEGVQIDLARSRGVLGQSRHAGSLYIALDDAVEVAEVALSREMTSGPAISLHDSRWRVRRLERNATAWRFEAEGYGEGAFAWDGVAPGRYRIAAERAGALLWTAEAQPDASGRLAFTVPVTGIEPLHLTIARRLESAEGTP</sequence>
<proteinExistence type="predicted"/>
<name>A0A6L3SSR2_9HYPH</name>
<reference evidence="2 3" key="1">
    <citation type="submission" date="2019-09" db="EMBL/GenBank/DDBJ databases">
        <title>YIM 48816 draft genome.</title>
        <authorList>
            <person name="Jiang L."/>
        </authorList>
    </citation>
    <scope>NUCLEOTIDE SEQUENCE [LARGE SCALE GENOMIC DNA]</scope>
    <source>
        <strain evidence="2 3">YIM 48816</strain>
    </source>
</reference>
<dbReference type="EMBL" id="VZZK01000040">
    <property type="protein sequence ID" value="KAB1073818.1"/>
    <property type="molecule type" value="Genomic_DNA"/>
</dbReference>
<comment type="caution">
    <text evidence="2">The sequence shown here is derived from an EMBL/GenBank/DDBJ whole genome shotgun (WGS) entry which is preliminary data.</text>
</comment>
<feature type="signal peptide" evidence="1">
    <location>
        <begin position="1"/>
        <end position="37"/>
    </location>
</feature>
<gene>
    <name evidence="2" type="ORF">F6X53_26465</name>
</gene>
<keyword evidence="3" id="KW-1185">Reference proteome</keyword>
<organism evidence="2 3">
    <name type="scientific">Methylobacterium soli</name>
    <dbReference type="NCBI Taxonomy" id="553447"/>
    <lineage>
        <taxon>Bacteria</taxon>
        <taxon>Pseudomonadati</taxon>
        <taxon>Pseudomonadota</taxon>
        <taxon>Alphaproteobacteria</taxon>
        <taxon>Hyphomicrobiales</taxon>
        <taxon>Methylobacteriaceae</taxon>
        <taxon>Methylobacterium</taxon>
    </lineage>
</organism>
<evidence type="ECO:0000256" key="1">
    <source>
        <dbReference type="SAM" id="SignalP"/>
    </source>
</evidence>
<dbReference type="Proteomes" id="UP000474159">
    <property type="component" value="Unassembled WGS sequence"/>
</dbReference>
<accession>A0A6L3SSR2</accession>
<dbReference type="AlphaFoldDB" id="A0A6L3SSR2"/>
<dbReference type="RefSeq" id="WP_151003997.1">
    <property type="nucleotide sequence ID" value="NZ_VZZK01000040.1"/>
</dbReference>
<evidence type="ECO:0000313" key="2">
    <source>
        <dbReference type="EMBL" id="KAB1073818.1"/>
    </source>
</evidence>
<dbReference type="OrthoDB" id="7292394at2"/>
<feature type="chain" id="PRO_5027024955" evidence="1">
    <location>
        <begin position="38"/>
        <end position="757"/>
    </location>
</feature>